<dbReference type="KEGG" id="mbat:BN1208_0658"/>
<dbReference type="Pfam" id="PF02224">
    <property type="entry name" value="Cytidylate_kin"/>
    <property type="match status" value="1"/>
</dbReference>
<keyword evidence="3 8" id="KW-0547">Nucleotide-binding</keyword>
<dbReference type="PANTHER" id="PTHR21299">
    <property type="entry name" value="CYTIDYLATE KINASE/PANTOATE-BETA-ALANINE LIGASE"/>
    <property type="match status" value="1"/>
</dbReference>
<dbReference type="EC" id="2.7.4.25" evidence="8"/>
<dbReference type="NCBIfam" id="TIGR00017">
    <property type="entry name" value="cmk"/>
    <property type="match status" value="1"/>
</dbReference>
<dbReference type="STRING" id="1581557.BN1208_0658"/>
<keyword evidence="5 8" id="KW-0067">ATP-binding</keyword>
<comment type="subcellular location">
    <subcellularLocation>
        <location evidence="8">Cytoplasm</location>
    </subcellularLocation>
</comment>
<evidence type="ECO:0000256" key="6">
    <source>
        <dbReference type="ARBA" id="ARBA00047615"/>
    </source>
</evidence>
<feature type="binding site" evidence="8">
    <location>
        <begin position="12"/>
        <end position="20"/>
    </location>
    <ligand>
        <name>ATP</name>
        <dbReference type="ChEBI" id="CHEBI:30616"/>
    </ligand>
</feature>
<dbReference type="Proteomes" id="UP000064007">
    <property type="component" value="Chromosome 1"/>
</dbReference>
<comment type="catalytic activity">
    <reaction evidence="7 8">
        <text>CMP + ATP = CDP + ADP</text>
        <dbReference type="Rhea" id="RHEA:11600"/>
        <dbReference type="ChEBI" id="CHEBI:30616"/>
        <dbReference type="ChEBI" id="CHEBI:58069"/>
        <dbReference type="ChEBI" id="CHEBI:60377"/>
        <dbReference type="ChEBI" id="CHEBI:456216"/>
        <dbReference type="EC" id="2.7.4.25"/>
    </reaction>
</comment>
<dbReference type="GO" id="GO:0005829">
    <property type="term" value="C:cytosol"/>
    <property type="evidence" value="ECO:0007669"/>
    <property type="project" value="TreeGrafter"/>
</dbReference>
<dbReference type="GO" id="GO:0036430">
    <property type="term" value="F:CMP kinase activity"/>
    <property type="evidence" value="ECO:0007669"/>
    <property type="project" value="RHEA"/>
</dbReference>
<dbReference type="EMBL" id="LN827929">
    <property type="protein sequence ID" value="CEZ19544.1"/>
    <property type="molecule type" value="Genomic_DNA"/>
</dbReference>
<evidence type="ECO:0000256" key="3">
    <source>
        <dbReference type="ARBA" id="ARBA00022741"/>
    </source>
</evidence>
<reference evidence="11" key="1">
    <citation type="submission" date="2014-12" db="EMBL/GenBank/DDBJ databases">
        <authorList>
            <person name="Salcher M.M."/>
        </authorList>
    </citation>
    <scope>NUCLEOTIDE SEQUENCE [LARGE SCALE GENOMIC DNA]</scope>
    <source>
        <strain evidence="11">MMS-10A-171</strain>
    </source>
</reference>
<keyword evidence="2 8" id="KW-0808">Transferase</keyword>
<protein>
    <recommendedName>
        <fullName evidence="8">Cytidylate kinase</fullName>
        <shortName evidence="8">CK</shortName>
        <ecNumber evidence="8">2.7.4.25</ecNumber>
    </recommendedName>
    <alternativeName>
        <fullName evidence="8">Cytidine monophosphate kinase</fullName>
        <shortName evidence="8">CMP kinase</shortName>
    </alternativeName>
</protein>
<feature type="domain" description="Cytidylate kinase" evidence="9">
    <location>
        <begin position="8"/>
        <end position="216"/>
    </location>
</feature>
<dbReference type="InterPro" id="IPR003136">
    <property type="entry name" value="Cytidylate_kin"/>
</dbReference>
<dbReference type="SUPFAM" id="SSF52540">
    <property type="entry name" value="P-loop containing nucleoside triphosphate hydrolases"/>
    <property type="match status" value="1"/>
</dbReference>
<evidence type="ECO:0000256" key="5">
    <source>
        <dbReference type="ARBA" id="ARBA00022840"/>
    </source>
</evidence>
<dbReference type="GO" id="GO:0015949">
    <property type="term" value="P:nucleobase-containing small molecule interconversion"/>
    <property type="evidence" value="ECO:0007669"/>
    <property type="project" value="TreeGrafter"/>
</dbReference>
<evidence type="ECO:0000313" key="10">
    <source>
        <dbReference type="EMBL" id="CEZ19544.1"/>
    </source>
</evidence>
<dbReference type="HOGENOM" id="CLU_079959_2_0_4"/>
<evidence type="ECO:0000256" key="7">
    <source>
        <dbReference type="ARBA" id="ARBA00048478"/>
    </source>
</evidence>
<comment type="similarity">
    <text evidence="1 8">Belongs to the cytidylate kinase family. Type 1 subfamily.</text>
</comment>
<evidence type="ECO:0000259" key="9">
    <source>
        <dbReference type="Pfam" id="PF02224"/>
    </source>
</evidence>
<dbReference type="CDD" id="cd02020">
    <property type="entry name" value="CMPK"/>
    <property type="match status" value="1"/>
</dbReference>
<dbReference type="InterPro" id="IPR027417">
    <property type="entry name" value="P-loop_NTPase"/>
</dbReference>
<dbReference type="GO" id="GO:0036431">
    <property type="term" value="F:dCMP kinase activity"/>
    <property type="evidence" value="ECO:0007669"/>
    <property type="project" value="InterPro"/>
</dbReference>
<dbReference type="OrthoDB" id="9807434at2"/>
<proteinExistence type="inferred from homology"/>
<gene>
    <name evidence="8 10" type="primary">cmk</name>
    <name evidence="10" type="ORF">BN1208_0658</name>
</gene>
<evidence type="ECO:0000256" key="1">
    <source>
        <dbReference type="ARBA" id="ARBA00009427"/>
    </source>
</evidence>
<organism evidence="10 11">
    <name type="scientific">Candidatus Methylopumilus planktonicus</name>
    <dbReference type="NCBI Taxonomy" id="1581557"/>
    <lineage>
        <taxon>Bacteria</taxon>
        <taxon>Pseudomonadati</taxon>
        <taxon>Pseudomonadota</taxon>
        <taxon>Betaproteobacteria</taxon>
        <taxon>Nitrosomonadales</taxon>
        <taxon>Methylophilaceae</taxon>
        <taxon>Candidatus Methylopumilus</taxon>
    </lineage>
</organism>
<evidence type="ECO:0000313" key="11">
    <source>
        <dbReference type="Proteomes" id="UP000064007"/>
    </source>
</evidence>
<evidence type="ECO:0000256" key="8">
    <source>
        <dbReference type="HAMAP-Rule" id="MF_00238"/>
    </source>
</evidence>
<keyword evidence="4 8" id="KW-0418">Kinase</keyword>
<name>A0A0D6EVR9_9PROT</name>
<sequence length="223" mass="24503">MTSHIPIIAIDGPSASGKGTVAKLIAEKLNFHYLDSGSIYRTIAYAGRLQNIPLNNETLLLKVLENANLSFKNDQILLNGKDVSEAIRTEESGHGASEVAVHRGLREAILGFQRSFEKHPGLVAEGRDMTSVVFPHAGIKIFLTASAQIRAERRYKQLISKGNPANMTSVLSEIILRDERDLQREISPLLKTKDAIEIDTDTLSISDAVDNITHLFSLKSQTS</sequence>
<keyword evidence="11" id="KW-1185">Reference proteome</keyword>
<dbReference type="PANTHER" id="PTHR21299:SF2">
    <property type="entry name" value="CYTIDYLATE KINASE"/>
    <property type="match status" value="1"/>
</dbReference>
<dbReference type="HAMAP" id="MF_00238">
    <property type="entry name" value="Cytidyl_kinase_type1"/>
    <property type="match status" value="1"/>
</dbReference>
<evidence type="ECO:0000256" key="4">
    <source>
        <dbReference type="ARBA" id="ARBA00022777"/>
    </source>
</evidence>
<dbReference type="InterPro" id="IPR011994">
    <property type="entry name" value="Cytidylate_kinase_dom"/>
</dbReference>
<comment type="catalytic activity">
    <reaction evidence="6 8">
        <text>dCMP + ATP = dCDP + ADP</text>
        <dbReference type="Rhea" id="RHEA:25094"/>
        <dbReference type="ChEBI" id="CHEBI:30616"/>
        <dbReference type="ChEBI" id="CHEBI:57566"/>
        <dbReference type="ChEBI" id="CHEBI:58593"/>
        <dbReference type="ChEBI" id="CHEBI:456216"/>
        <dbReference type="EC" id="2.7.4.25"/>
    </reaction>
</comment>
<accession>A0A0D6EVR9</accession>
<evidence type="ECO:0000256" key="2">
    <source>
        <dbReference type="ARBA" id="ARBA00022679"/>
    </source>
</evidence>
<dbReference type="AlphaFoldDB" id="A0A0D6EVR9"/>
<dbReference type="GO" id="GO:0006220">
    <property type="term" value="P:pyrimidine nucleotide metabolic process"/>
    <property type="evidence" value="ECO:0007669"/>
    <property type="project" value="UniProtKB-UniRule"/>
</dbReference>
<dbReference type="Gene3D" id="3.40.50.300">
    <property type="entry name" value="P-loop containing nucleotide triphosphate hydrolases"/>
    <property type="match status" value="1"/>
</dbReference>
<dbReference type="GO" id="GO:0005524">
    <property type="term" value="F:ATP binding"/>
    <property type="evidence" value="ECO:0007669"/>
    <property type="project" value="UniProtKB-UniRule"/>
</dbReference>
<keyword evidence="8" id="KW-0963">Cytoplasm</keyword>
<dbReference type="RefSeq" id="WP_046487850.1">
    <property type="nucleotide sequence ID" value="NZ_LN827929.1"/>
</dbReference>